<comment type="caution">
    <text evidence="10">The sequence shown here is derived from an EMBL/GenBank/DDBJ whole genome shotgun (WGS) entry which is preliminary data.</text>
</comment>
<organism evidence="10 11">
    <name type="scientific">Streptomyces lutosisoli</name>
    <dbReference type="NCBI Taxonomy" id="2665721"/>
    <lineage>
        <taxon>Bacteria</taxon>
        <taxon>Bacillati</taxon>
        <taxon>Actinomycetota</taxon>
        <taxon>Actinomycetes</taxon>
        <taxon>Kitasatosporales</taxon>
        <taxon>Streptomycetaceae</taxon>
        <taxon>Streptomyces</taxon>
    </lineage>
</organism>
<dbReference type="InterPro" id="IPR015421">
    <property type="entry name" value="PyrdxlP-dep_Trfase_major"/>
</dbReference>
<dbReference type="InterPro" id="IPR049704">
    <property type="entry name" value="Aminotrans_3_PPA_site"/>
</dbReference>
<dbReference type="CDD" id="cd00610">
    <property type="entry name" value="OAT_like"/>
    <property type="match status" value="1"/>
</dbReference>
<dbReference type="PIRSF" id="PIRSF000521">
    <property type="entry name" value="Transaminase_4ab_Lys_Orn"/>
    <property type="match status" value="1"/>
</dbReference>
<keyword evidence="4 10" id="KW-0032">Aminotransferase</keyword>
<dbReference type="InterPro" id="IPR010164">
    <property type="entry name" value="Orn_aminotrans"/>
</dbReference>
<dbReference type="PANTHER" id="PTHR11986">
    <property type="entry name" value="AMINOTRANSFERASE CLASS III"/>
    <property type="match status" value="1"/>
</dbReference>
<evidence type="ECO:0000256" key="8">
    <source>
        <dbReference type="RuleBase" id="RU003560"/>
    </source>
</evidence>
<gene>
    <name evidence="10" type="primary">rocD</name>
    <name evidence="10" type="ORF">ACFQZP_09115</name>
</gene>
<dbReference type="InterPro" id="IPR015422">
    <property type="entry name" value="PyrdxlP-dep_Trfase_small"/>
</dbReference>
<dbReference type="InterPro" id="IPR015424">
    <property type="entry name" value="PyrdxlP-dep_Trfase"/>
</dbReference>
<evidence type="ECO:0000256" key="9">
    <source>
        <dbReference type="SAM" id="MobiDB-lite"/>
    </source>
</evidence>
<sequence>MRATIGNRPQAHPPLPWCRSSRNGDPVTATETTEAFIASAEAHSAHNYHPLPVVVATADGAWMTDVEGRRFLDLLAGYSALNFGHGNRRLIDAAKAQLERVTLTSRAFHHDRFADFCRELASLCGKDMVLPMNTGAEAVETAVKTARKWGYRVKGVPDGRARIVVASDNFHGRTTTIISFSTDPEARADFGPYTPGFDIVPYGNLAAVREAVTEETVAVLLEPIQGEAGVLVPPPGYLAGVRELTRERNVLFIADEIQSGLGRTGKTFACEHEGVVPDVYVLGKALGGGVVPVSAVVADRDVLGVFRPGEHGSTFGGNPLACAVALEVIAMLRSGAYQRRAAELGEHLHHELGLLASTGHVTEVRGRGLWAGVDIAPAYGTGREISEKLMDRGVLVKDTHGVTIRIAPPLVISKEDLDWGLAQLRGVLGA</sequence>
<dbReference type="PROSITE" id="PS00600">
    <property type="entry name" value="AA_TRANSFER_CLASS_3"/>
    <property type="match status" value="1"/>
</dbReference>
<keyword evidence="11" id="KW-1185">Reference proteome</keyword>
<evidence type="ECO:0000256" key="5">
    <source>
        <dbReference type="ARBA" id="ARBA00022679"/>
    </source>
</evidence>
<proteinExistence type="inferred from homology"/>
<evidence type="ECO:0000313" key="10">
    <source>
        <dbReference type="EMBL" id="MFD0281838.1"/>
    </source>
</evidence>
<dbReference type="InterPro" id="IPR005814">
    <property type="entry name" value="Aminotrans_3"/>
</dbReference>
<dbReference type="InterPro" id="IPR050103">
    <property type="entry name" value="Class-III_PLP-dep_AT"/>
</dbReference>
<dbReference type="RefSeq" id="WP_381258441.1">
    <property type="nucleotide sequence ID" value="NZ_JBHTBI010000024.1"/>
</dbReference>
<keyword evidence="6 8" id="KW-0663">Pyridoxal phosphate</keyword>
<evidence type="ECO:0000256" key="4">
    <source>
        <dbReference type="ARBA" id="ARBA00022576"/>
    </source>
</evidence>
<evidence type="ECO:0000256" key="6">
    <source>
        <dbReference type="ARBA" id="ARBA00022898"/>
    </source>
</evidence>
<evidence type="ECO:0000256" key="2">
    <source>
        <dbReference type="ARBA" id="ARBA00004998"/>
    </source>
</evidence>
<dbReference type="Gene3D" id="3.40.640.10">
    <property type="entry name" value="Type I PLP-dependent aspartate aminotransferase-like (Major domain)"/>
    <property type="match status" value="1"/>
</dbReference>
<name>A0ABW2VEX4_9ACTN</name>
<dbReference type="EMBL" id="JBHTEC010000001">
    <property type="protein sequence ID" value="MFD0281838.1"/>
    <property type="molecule type" value="Genomic_DNA"/>
</dbReference>
<protein>
    <recommendedName>
        <fullName evidence="3">ornithine aminotransferase</fullName>
        <ecNumber evidence="3">2.6.1.13</ecNumber>
    </recommendedName>
    <alternativeName>
        <fullName evidence="7">Ornithine--oxo-acid aminotransferase</fullName>
    </alternativeName>
</protein>
<accession>A0ABW2VEX4</accession>
<dbReference type="Pfam" id="PF00202">
    <property type="entry name" value="Aminotran_3"/>
    <property type="match status" value="1"/>
</dbReference>
<feature type="region of interest" description="Disordered" evidence="9">
    <location>
        <begin position="1"/>
        <end position="26"/>
    </location>
</feature>
<dbReference type="Gene3D" id="3.90.1150.10">
    <property type="entry name" value="Aspartate Aminotransferase, domain 1"/>
    <property type="match status" value="1"/>
</dbReference>
<dbReference type="PANTHER" id="PTHR11986:SF18">
    <property type="entry name" value="ORNITHINE AMINOTRANSFERASE, MITOCHONDRIAL"/>
    <property type="match status" value="1"/>
</dbReference>
<evidence type="ECO:0000256" key="7">
    <source>
        <dbReference type="ARBA" id="ARBA00030587"/>
    </source>
</evidence>
<dbReference type="GO" id="GO:0004587">
    <property type="term" value="F:ornithine aminotransferase activity"/>
    <property type="evidence" value="ECO:0007669"/>
    <property type="project" value="UniProtKB-EC"/>
</dbReference>
<evidence type="ECO:0000256" key="1">
    <source>
        <dbReference type="ARBA" id="ARBA00001933"/>
    </source>
</evidence>
<comment type="cofactor">
    <cofactor evidence="1">
        <name>pyridoxal 5'-phosphate</name>
        <dbReference type="ChEBI" id="CHEBI:597326"/>
    </cofactor>
</comment>
<evidence type="ECO:0000313" key="11">
    <source>
        <dbReference type="Proteomes" id="UP001596957"/>
    </source>
</evidence>
<dbReference type="EC" id="2.6.1.13" evidence="3"/>
<dbReference type="NCBIfam" id="TIGR01885">
    <property type="entry name" value="Orn_aminotrans"/>
    <property type="match status" value="1"/>
</dbReference>
<keyword evidence="5 10" id="KW-0808">Transferase</keyword>
<comment type="pathway">
    <text evidence="2">Amino-acid biosynthesis; L-proline biosynthesis; L-glutamate 5-semialdehyde from L-ornithine: step 1/1.</text>
</comment>
<reference evidence="11" key="1">
    <citation type="journal article" date="2019" name="Int. J. Syst. Evol. Microbiol.">
        <title>The Global Catalogue of Microorganisms (GCM) 10K type strain sequencing project: providing services to taxonomists for standard genome sequencing and annotation.</title>
        <authorList>
            <consortium name="The Broad Institute Genomics Platform"/>
            <consortium name="The Broad Institute Genome Sequencing Center for Infectious Disease"/>
            <person name="Wu L."/>
            <person name="Ma J."/>
        </authorList>
    </citation>
    <scope>NUCLEOTIDE SEQUENCE [LARGE SCALE GENOMIC DNA]</scope>
    <source>
        <strain evidence="11">CGMCC 4.7198</strain>
    </source>
</reference>
<comment type="similarity">
    <text evidence="8">Belongs to the class-III pyridoxal-phosphate-dependent aminotransferase family.</text>
</comment>
<dbReference type="Proteomes" id="UP001596957">
    <property type="component" value="Unassembled WGS sequence"/>
</dbReference>
<evidence type="ECO:0000256" key="3">
    <source>
        <dbReference type="ARBA" id="ARBA00012924"/>
    </source>
</evidence>
<dbReference type="SUPFAM" id="SSF53383">
    <property type="entry name" value="PLP-dependent transferases"/>
    <property type="match status" value="1"/>
</dbReference>